<comment type="caution">
    <text evidence="1">The sequence shown here is derived from an EMBL/GenBank/DDBJ whole genome shotgun (WGS) entry which is preliminary data.</text>
</comment>
<evidence type="ECO:0000313" key="2">
    <source>
        <dbReference type="Proteomes" id="UP000294702"/>
    </source>
</evidence>
<protein>
    <recommendedName>
        <fullName evidence="3">Lipoprotein</fullName>
    </recommendedName>
</protein>
<name>A0A4R1G4Y8_9PAST</name>
<sequence length="162" mass="18877">MRTINYFLFLLSLILMGCQGLPPVANLPSQPQQMYLFKVEQLDQYNQITQTSLLTLQIEPEQWRWIMSDPLGTPLARLRLTTAGWQNDGFAPPNTQAKWLFSALATALNPHNPPFILPDMQFQGTYQQFQIEQKAMWKIEAQPPKYQLFLADQSIWHIERLK</sequence>
<dbReference type="EMBL" id="SMFT01000001">
    <property type="protein sequence ID" value="TCK01851.1"/>
    <property type="molecule type" value="Genomic_DNA"/>
</dbReference>
<proteinExistence type="predicted"/>
<keyword evidence="2" id="KW-1185">Reference proteome</keyword>
<dbReference type="AlphaFoldDB" id="A0A4R1G4Y8"/>
<dbReference type="Proteomes" id="UP000294702">
    <property type="component" value="Unassembled WGS sequence"/>
</dbReference>
<evidence type="ECO:0008006" key="3">
    <source>
        <dbReference type="Google" id="ProtNLM"/>
    </source>
</evidence>
<dbReference type="PROSITE" id="PS51257">
    <property type="entry name" value="PROKAR_LIPOPROTEIN"/>
    <property type="match status" value="1"/>
</dbReference>
<gene>
    <name evidence="1" type="ORF">EV694_0485</name>
</gene>
<evidence type="ECO:0000313" key="1">
    <source>
        <dbReference type="EMBL" id="TCK01851.1"/>
    </source>
</evidence>
<organism evidence="1 2">
    <name type="scientific">Volucribacter psittacicida</name>
    <dbReference type="NCBI Taxonomy" id="203482"/>
    <lineage>
        <taxon>Bacteria</taxon>
        <taxon>Pseudomonadati</taxon>
        <taxon>Pseudomonadota</taxon>
        <taxon>Gammaproteobacteria</taxon>
        <taxon>Pasteurellales</taxon>
        <taxon>Pasteurellaceae</taxon>
        <taxon>Volucribacter</taxon>
    </lineage>
</organism>
<dbReference type="RefSeq" id="WP_243645951.1">
    <property type="nucleotide sequence ID" value="NZ_SMFT01000001.1"/>
</dbReference>
<reference evidence="1 2" key="1">
    <citation type="submission" date="2019-03" db="EMBL/GenBank/DDBJ databases">
        <title>Genomic Encyclopedia of Type Strains, Phase IV (KMG-IV): sequencing the most valuable type-strain genomes for metagenomic binning, comparative biology and taxonomic classification.</title>
        <authorList>
            <person name="Goeker M."/>
        </authorList>
    </citation>
    <scope>NUCLEOTIDE SEQUENCE [LARGE SCALE GENOMIC DNA]</scope>
    <source>
        <strain evidence="1 2">DSM 15534</strain>
    </source>
</reference>
<accession>A0A4R1G4Y8</accession>